<dbReference type="STRING" id="610380.E2B6U4"/>
<evidence type="ECO:0000256" key="1">
    <source>
        <dbReference type="SAM" id="Phobius"/>
    </source>
</evidence>
<evidence type="ECO:0000313" key="2">
    <source>
        <dbReference type="EMBL" id="EFN88585.1"/>
    </source>
</evidence>
<proteinExistence type="predicted"/>
<gene>
    <name evidence="2" type="ORF">EAI_12026</name>
</gene>
<dbReference type="EMBL" id="GL446009">
    <property type="protein sequence ID" value="EFN88585.1"/>
    <property type="molecule type" value="Genomic_DNA"/>
</dbReference>
<protein>
    <submittedName>
        <fullName evidence="2">Uncharacterized protein</fullName>
    </submittedName>
</protein>
<organism evidence="3">
    <name type="scientific">Harpegnathos saltator</name>
    <name type="common">Jerdon's jumping ant</name>
    <dbReference type="NCBI Taxonomy" id="610380"/>
    <lineage>
        <taxon>Eukaryota</taxon>
        <taxon>Metazoa</taxon>
        <taxon>Ecdysozoa</taxon>
        <taxon>Arthropoda</taxon>
        <taxon>Hexapoda</taxon>
        <taxon>Insecta</taxon>
        <taxon>Pterygota</taxon>
        <taxon>Neoptera</taxon>
        <taxon>Endopterygota</taxon>
        <taxon>Hymenoptera</taxon>
        <taxon>Apocrita</taxon>
        <taxon>Aculeata</taxon>
        <taxon>Formicoidea</taxon>
        <taxon>Formicidae</taxon>
        <taxon>Ponerinae</taxon>
        <taxon>Ponerini</taxon>
        <taxon>Harpegnathos</taxon>
    </lineage>
</organism>
<feature type="transmembrane region" description="Helical" evidence="1">
    <location>
        <begin position="6"/>
        <end position="29"/>
    </location>
</feature>
<sequence length="93" mass="10516">MALLWMVVSFAFSLFLMPCLMLVLGIIFLASIGKSLGVRRLYIKLLLALFENLNMRLYAVRLSKYLNVVGNNTCLPENVRCFDFHLNGSAKNA</sequence>
<keyword evidence="1" id="KW-0812">Transmembrane</keyword>
<reference evidence="2 3" key="1">
    <citation type="journal article" date="2010" name="Science">
        <title>Genomic comparison of the ants Camponotus floridanus and Harpegnathos saltator.</title>
        <authorList>
            <person name="Bonasio R."/>
            <person name="Zhang G."/>
            <person name="Ye C."/>
            <person name="Mutti N.S."/>
            <person name="Fang X."/>
            <person name="Qin N."/>
            <person name="Donahue G."/>
            <person name="Yang P."/>
            <person name="Li Q."/>
            <person name="Li C."/>
            <person name="Zhang P."/>
            <person name="Huang Z."/>
            <person name="Berger S.L."/>
            <person name="Reinberg D."/>
            <person name="Wang J."/>
            <person name="Liebig J."/>
        </authorList>
    </citation>
    <scope>NUCLEOTIDE SEQUENCE [LARGE SCALE GENOMIC DNA]</scope>
    <source>
        <strain evidence="2 3">R22 G/1</strain>
    </source>
</reference>
<accession>E2B6U4</accession>
<keyword evidence="1" id="KW-0472">Membrane</keyword>
<name>E2B6U4_HARSA</name>
<evidence type="ECO:0000313" key="3">
    <source>
        <dbReference type="Proteomes" id="UP000008237"/>
    </source>
</evidence>
<dbReference type="InParanoid" id="E2B6U4"/>
<dbReference type="Proteomes" id="UP000008237">
    <property type="component" value="Unassembled WGS sequence"/>
</dbReference>
<dbReference type="AlphaFoldDB" id="E2B6U4"/>
<keyword evidence="1" id="KW-1133">Transmembrane helix</keyword>
<dbReference type="OrthoDB" id="10051137at2759"/>
<keyword evidence="3" id="KW-1185">Reference proteome</keyword>